<organism evidence="2 3">
    <name type="scientific">Thermostaphylospora chromogena</name>
    <dbReference type="NCBI Taxonomy" id="35622"/>
    <lineage>
        <taxon>Bacteria</taxon>
        <taxon>Bacillati</taxon>
        <taxon>Actinomycetota</taxon>
        <taxon>Actinomycetes</taxon>
        <taxon>Streptosporangiales</taxon>
        <taxon>Thermomonosporaceae</taxon>
        <taxon>Thermostaphylospora</taxon>
    </lineage>
</organism>
<dbReference type="Proteomes" id="UP000217103">
    <property type="component" value="Unassembled WGS sequence"/>
</dbReference>
<dbReference type="Pfam" id="PF03888">
    <property type="entry name" value="MucB_RseB"/>
    <property type="match status" value="1"/>
</dbReference>
<name>A0A1H1AZY8_9ACTN</name>
<dbReference type="STRING" id="35622.SAMN04489764_0730"/>
<sequence length="341" mass="36503">MRPLSVAVTLAVAMLLGLVVTVPGHGAAVSPDDTDGDDTGLHLLREAAAAGRTHRYTGVVRFAVERPGAGMASARVEVSGADGVLTVREASAQASARRVDPGSPAGGLSAPTPGMLDALARNYHVVSAGRGTVCGRDSRIVEARRDDGGVAARFWVDESSRLLLRRDVFDGRGRLAGSVAFIEVEIPHPRRDVTPVSGSSAAPSEAELARLRARGWVFPAGLPNRLGLFAAREEERDYLYLGYSDGLSVVSVFVQRGYLDEERLTGWHVQPRAGHMTWTRDSFRQEAIWASGGHVYTVLADAPTDMVDAAVAALPHERESGFWTRVFRGAARLVSWANPFA</sequence>
<gene>
    <name evidence="2" type="ORF">SAMN04489764_0730</name>
</gene>
<accession>A0A1H1AZY8</accession>
<evidence type="ECO:0000313" key="2">
    <source>
        <dbReference type="EMBL" id="SDQ45202.1"/>
    </source>
</evidence>
<dbReference type="EMBL" id="FNKK01000002">
    <property type="protein sequence ID" value="SDQ45202.1"/>
    <property type="molecule type" value="Genomic_DNA"/>
</dbReference>
<protein>
    <submittedName>
        <fullName evidence="2">Sigma E regulatory protein, MucB/RseB</fullName>
    </submittedName>
</protein>
<proteinExistence type="predicted"/>
<reference evidence="2 3" key="1">
    <citation type="submission" date="2016-10" db="EMBL/GenBank/DDBJ databases">
        <authorList>
            <person name="de Groot N.N."/>
        </authorList>
    </citation>
    <scope>NUCLEOTIDE SEQUENCE [LARGE SCALE GENOMIC DNA]</scope>
    <source>
        <strain evidence="2 3">DSM 43794</strain>
    </source>
</reference>
<keyword evidence="3" id="KW-1185">Reference proteome</keyword>
<feature type="domain" description="MucB/RseB N-terminal" evidence="1">
    <location>
        <begin position="97"/>
        <end position="188"/>
    </location>
</feature>
<dbReference type="AlphaFoldDB" id="A0A1H1AZY8"/>
<evidence type="ECO:0000259" key="1">
    <source>
        <dbReference type="Pfam" id="PF03888"/>
    </source>
</evidence>
<dbReference type="RefSeq" id="WP_093257718.1">
    <property type="nucleotide sequence ID" value="NZ_FNKK01000002.1"/>
</dbReference>
<dbReference type="Gene3D" id="2.50.20.10">
    <property type="entry name" value="Lipoprotein localisation LolA/LolB/LppX"/>
    <property type="match status" value="1"/>
</dbReference>
<dbReference type="InterPro" id="IPR033434">
    <property type="entry name" value="MucB/RseB_N"/>
</dbReference>
<dbReference type="OrthoDB" id="7067274at2"/>
<evidence type="ECO:0000313" key="3">
    <source>
        <dbReference type="Proteomes" id="UP000217103"/>
    </source>
</evidence>